<dbReference type="InterPro" id="IPR002716">
    <property type="entry name" value="PIN_dom"/>
</dbReference>
<keyword evidence="1" id="KW-0540">Nuclease</keyword>
<dbReference type="InterPro" id="IPR029060">
    <property type="entry name" value="PIN-like_dom_sf"/>
</dbReference>
<evidence type="ECO:0000313" key="7">
    <source>
        <dbReference type="Proteomes" id="UP000826651"/>
    </source>
</evidence>
<dbReference type="PANTHER" id="PTHR36173:SF2">
    <property type="entry name" value="RIBONUCLEASE VAPC16"/>
    <property type="match status" value="1"/>
</dbReference>
<dbReference type="CDD" id="cd09872">
    <property type="entry name" value="PIN_Sll0205-like"/>
    <property type="match status" value="1"/>
</dbReference>
<name>A0ABS7S813_9MICO</name>
<dbReference type="Gene3D" id="3.40.50.1010">
    <property type="entry name" value="5'-nuclease"/>
    <property type="match status" value="1"/>
</dbReference>
<keyword evidence="3" id="KW-0378">Hydrolase</keyword>
<evidence type="ECO:0000256" key="4">
    <source>
        <dbReference type="ARBA" id="ARBA00022842"/>
    </source>
</evidence>
<dbReference type="PANTHER" id="PTHR36173">
    <property type="entry name" value="RIBONUCLEASE VAPC16-RELATED"/>
    <property type="match status" value="1"/>
</dbReference>
<keyword evidence="4" id="KW-0460">Magnesium</keyword>
<protein>
    <submittedName>
        <fullName evidence="6">Type II toxin-antitoxin system VapC family toxin</fullName>
    </submittedName>
</protein>
<evidence type="ECO:0000259" key="5">
    <source>
        <dbReference type="Pfam" id="PF01850"/>
    </source>
</evidence>
<keyword evidence="2" id="KW-0479">Metal-binding</keyword>
<proteinExistence type="predicted"/>
<dbReference type="InterPro" id="IPR041705">
    <property type="entry name" value="PIN_Sll0205"/>
</dbReference>
<dbReference type="SUPFAM" id="SSF88723">
    <property type="entry name" value="PIN domain-like"/>
    <property type="match status" value="1"/>
</dbReference>
<dbReference type="EMBL" id="JAGSHT010000003">
    <property type="protein sequence ID" value="MBZ2195338.1"/>
    <property type="molecule type" value="Genomic_DNA"/>
</dbReference>
<feature type="domain" description="PIN" evidence="5">
    <location>
        <begin position="1"/>
        <end position="114"/>
    </location>
</feature>
<comment type="caution">
    <text evidence="6">The sequence shown here is derived from an EMBL/GenBank/DDBJ whole genome shotgun (WGS) entry which is preliminary data.</text>
</comment>
<organism evidence="6 7">
    <name type="scientific">Occultella gossypii</name>
    <dbReference type="NCBI Taxonomy" id="2800820"/>
    <lineage>
        <taxon>Bacteria</taxon>
        <taxon>Bacillati</taxon>
        <taxon>Actinomycetota</taxon>
        <taxon>Actinomycetes</taxon>
        <taxon>Micrococcales</taxon>
        <taxon>Ruaniaceae</taxon>
        <taxon>Occultella</taxon>
    </lineage>
</organism>
<gene>
    <name evidence="6" type="ORF">KCQ71_04180</name>
</gene>
<dbReference type="Proteomes" id="UP000826651">
    <property type="component" value="Unassembled WGS sequence"/>
</dbReference>
<dbReference type="InterPro" id="IPR052919">
    <property type="entry name" value="TA_system_RNase"/>
</dbReference>
<evidence type="ECO:0000256" key="2">
    <source>
        <dbReference type="ARBA" id="ARBA00022723"/>
    </source>
</evidence>
<dbReference type="Pfam" id="PF01850">
    <property type="entry name" value="PIN"/>
    <property type="match status" value="1"/>
</dbReference>
<sequence>MLDTHLLLWAGVGSDRLPRTTRALLEDPAADVRFSVVSLWELVIKLQLGRTDFQIDPDALRAHARLAGLVEVAIEGEHVLGVGRLPPLHRDPFDRLLVAQARQEEATLLTVDEQVLAYGAGVERA</sequence>
<accession>A0ABS7S813</accession>
<evidence type="ECO:0000256" key="3">
    <source>
        <dbReference type="ARBA" id="ARBA00022801"/>
    </source>
</evidence>
<evidence type="ECO:0000256" key="1">
    <source>
        <dbReference type="ARBA" id="ARBA00022722"/>
    </source>
</evidence>
<reference evidence="6 7" key="1">
    <citation type="submission" date="2021-04" db="EMBL/GenBank/DDBJ databases">
        <title>Ruania sp. nov., isolated from sandy soil of mangrove forest.</title>
        <authorList>
            <person name="Ge X."/>
            <person name="Huang R."/>
            <person name="Liu W."/>
        </authorList>
    </citation>
    <scope>NUCLEOTIDE SEQUENCE [LARGE SCALE GENOMIC DNA]</scope>
    <source>
        <strain evidence="6 7">N2-46</strain>
    </source>
</reference>
<keyword evidence="7" id="KW-1185">Reference proteome</keyword>
<evidence type="ECO:0000313" key="6">
    <source>
        <dbReference type="EMBL" id="MBZ2195338.1"/>
    </source>
</evidence>